<dbReference type="AlphaFoldDB" id="A0A6M3WWD2"/>
<dbReference type="InterPro" id="IPR014717">
    <property type="entry name" value="Transl_elong_EF1B/ribsomal_bS6"/>
</dbReference>
<evidence type="ECO:0000256" key="1">
    <source>
        <dbReference type="ARBA" id="ARBA00009512"/>
    </source>
</evidence>
<dbReference type="GO" id="GO:0003735">
    <property type="term" value="F:structural constituent of ribosome"/>
    <property type="evidence" value="ECO:0007669"/>
    <property type="project" value="InterPro"/>
</dbReference>
<reference evidence="7" key="1">
    <citation type="journal article" date="2020" name="J. Phycol.">
        <title>The Organelle Genomes in the Photosynthetic Red Algal Parasite Pterocladiophila hemisphaerica (Florideophyceae, Rhodophyta) Have Elevated Substitution Rates and Extreme Gene Loss in the Plastid Genome.</title>
        <authorList>
            <person name="Preuss M."/>
            <person name="Verbruggen H."/>
            <person name="Zuccarello G.C."/>
        </authorList>
    </citation>
    <scope>NUCLEOTIDE SEQUENCE</scope>
</reference>
<comment type="subcellular location">
    <subcellularLocation>
        <location evidence="6">Plastid</location>
        <location evidence="6">Chloroplast</location>
    </subcellularLocation>
</comment>
<evidence type="ECO:0000256" key="3">
    <source>
        <dbReference type="ARBA" id="ARBA00022884"/>
    </source>
</evidence>
<sequence length="94" mass="11350">MIFFETIYIIQPSFSQEKMIKLIIKYKNILEYNKATNIFIEYKGKRHLSYPIKKINEGVYIQMNYLSDVYTMKSLTKKLSEDIHVLRYLTLTKK</sequence>
<keyword evidence="7" id="KW-0150">Chloroplast</keyword>
<geneLocation type="chloroplast" evidence="7"/>
<keyword evidence="3 6" id="KW-0694">RNA-binding</keyword>
<dbReference type="EMBL" id="MT117918">
    <property type="protein sequence ID" value="QJH88420.1"/>
    <property type="molecule type" value="Genomic_DNA"/>
</dbReference>
<dbReference type="GO" id="GO:1990904">
    <property type="term" value="C:ribonucleoprotein complex"/>
    <property type="evidence" value="ECO:0007669"/>
    <property type="project" value="UniProtKB-KW"/>
</dbReference>
<dbReference type="PANTHER" id="PTHR21011:SF1">
    <property type="entry name" value="SMALL RIBOSOMAL SUBUNIT PROTEIN BS6M"/>
    <property type="match status" value="1"/>
</dbReference>
<dbReference type="GO" id="GO:0006412">
    <property type="term" value="P:translation"/>
    <property type="evidence" value="ECO:0007669"/>
    <property type="project" value="UniProtKB-UniRule"/>
</dbReference>
<dbReference type="HAMAP" id="MF_00360">
    <property type="entry name" value="Ribosomal_bS6"/>
    <property type="match status" value="1"/>
</dbReference>
<evidence type="ECO:0000256" key="5">
    <source>
        <dbReference type="ARBA" id="ARBA00023274"/>
    </source>
</evidence>
<dbReference type="PANTHER" id="PTHR21011">
    <property type="entry name" value="MITOCHONDRIAL 28S RIBOSOMAL PROTEIN S6"/>
    <property type="match status" value="1"/>
</dbReference>
<dbReference type="InterPro" id="IPR020814">
    <property type="entry name" value="Ribosomal_S6_plastid/chlpt"/>
</dbReference>
<keyword evidence="5 6" id="KW-0687">Ribonucleoprotein</keyword>
<name>A0A6M3WWD2_9FLOR</name>
<dbReference type="InterPro" id="IPR000529">
    <property type="entry name" value="Ribosomal_bS6"/>
</dbReference>
<dbReference type="GO" id="GO:0005840">
    <property type="term" value="C:ribosome"/>
    <property type="evidence" value="ECO:0007669"/>
    <property type="project" value="UniProtKB-KW"/>
</dbReference>
<evidence type="ECO:0000313" key="7">
    <source>
        <dbReference type="EMBL" id="QJH88420.1"/>
    </source>
</evidence>
<keyword evidence="4 6" id="KW-0689">Ribosomal protein</keyword>
<keyword evidence="2 6" id="KW-0699">rRNA-binding</keyword>
<proteinExistence type="inferred from homology"/>
<protein>
    <recommendedName>
        <fullName evidence="6">Small ribosomal subunit protein bS6c</fullName>
    </recommendedName>
</protein>
<dbReference type="NCBIfam" id="TIGR00166">
    <property type="entry name" value="S6"/>
    <property type="match status" value="1"/>
</dbReference>
<evidence type="ECO:0000256" key="4">
    <source>
        <dbReference type="ARBA" id="ARBA00022980"/>
    </source>
</evidence>
<dbReference type="Pfam" id="PF01250">
    <property type="entry name" value="Ribosomal_S6"/>
    <property type="match status" value="1"/>
</dbReference>
<comment type="similarity">
    <text evidence="1 6">Belongs to the bacterial ribosomal protein bS6 family.</text>
</comment>
<comment type="function">
    <text evidence="6">Binds together with bS18 to 16S ribosomal RNA.</text>
</comment>
<organism evidence="7">
    <name type="scientific">Pterocladiophila hemisphaerica</name>
    <dbReference type="NCBI Taxonomy" id="2712948"/>
    <lineage>
        <taxon>Eukaryota</taxon>
        <taxon>Rhodophyta</taxon>
        <taxon>Florideophyceae</taxon>
        <taxon>Rhodymeniophycidae</taxon>
        <taxon>Gracilariales</taxon>
        <taxon>Pterocladiophilaceae</taxon>
        <taxon>Pterocladiophila</taxon>
    </lineage>
</organism>
<dbReference type="GO" id="GO:0070181">
    <property type="term" value="F:small ribosomal subunit rRNA binding"/>
    <property type="evidence" value="ECO:0007669"/>
    <property type="project" value="TreeGrafter"/>
</dbReference>
<dbReference type="PROSITE" id="PS01048">
    <property type="entry name" value="RIBOSOMAL_S6"/>
    <property type="match status" value="1"/>
</dbReference>
<dbReference type="GO" id="GO:0009507">
    <property type="term" value="C:chloroplast"/>
    <property type="evidence" value="ECO:0007669"/>
    <property type="project" value="UniProtKB-SubCell"/>
</dbReference>
<dbReference type="InterPro" id="IPR035980">
    <property type="entry name" value="Ribosomal_bS6_sf"/>
</dbReference>
<accession>A0A6M3WWD2</accession>
<dbReference type="Gene3D" id="3.30.70.60">
    <property type="match status" value="1"/>
</dbReference>
<dbReference type="SUPFAM" id="SSF54995">
    <property type="entry name" value="Ribosomal protein S6"/>
    <property type="match status" value="1"/>
</dbReference>
<evidence type="ECO:0000256" key="2">
    <source>
        <dbReference type="ARBA" id="ARBA00022730"/>
    </source>
</evidence>
<gene>
    <name evidence="6 7" type="primary">rps6</name>
</gene>
<dbReference type="InterPro" id="IPR020815">
    <property type="entry name" value="Ribosomal_bS6_CS"/>
</dbReference>
<keyword evidence="7" id="KW-0934">Plastid</keyword>
<evidence type="ECO:0000256" key="6">
    <source>
        <dbReference type="HAMAP-Rule" id="MF_00360"/>
    </source>
</evidence>